<feature type="compositionally biased region" description="Basic and acidic residues" evidence="1">
    <location>
        <begin position="9"/>
        <end position="23"/>
    </location>
</feature>
<evidence type="ECO:0000313" key="2">
    <source>
        <dbReference type="EMBL" id="MDA3628417.1"/>
    </source>
</evidence>
<proteinExistence type="predicted"/>
<reference evidence="2 3" key="1">
    <citation type="submission" date="2022-11" db="EMBL/GenBank/DDBJ databases">
        <title>Draft genome sequence of Saccharopolyspora sp. WRP15-2 isolated from rhizosphere soils of wild rice in Thailand.</title>
        <authorList>
            <person name="Duangmal K."/>
            <person name="Kammanee S."/>
            <person name="Muangham S."/>
        </authorList>
    </citation>
    <scope>NUCLEOTIDE SEQUENCE [LARGE SCALE GENOMIC DNA]</scope>
    <source>
        <strain evidence="2 3">WRP15-2</strain>
    </source>
</reference>
<evidence type="ECO:0000313" key="3">
    <source>
        <dbReference type="Proteomes" id="UP001210380"/>
    </source>
</evidence>
<protein>
    <recommendedName>
        <fullName evidence="4">Ferredoxin</fullName>
    </recommendedName>
</protein>
<accession>A0ABT4V365</accession>
<feature type="region of interest" description="Disordered" evidence="1">
    <location>
        <begin position="1"/>
        <end position="23"/>
    </location>
</feature>
<evidence type="ECO:0008006" key="4">
    <source>
        <dbReference type="Google" id="ProtNLM"/>
    </source>
</evidence>
<gene>
    <name evidence="2" type="ORF">OU415_23495</name>
</gene>
<evidence type="ECO:0000256" key="1">
    <source>
        <dbReference type="SAM" id="MobiDB-lite"/>
    </source>
</evidence>
<dbReference type="Proteomes" id="UP001210380">
    <property type="component" value="Unassembled WGS sequence"/>
</dbReference>
<feature type="non-terminal residue" evidence="2">
    <location>
        <position position="111"/>
    </location>
</feature>
<name>A0ABT4V365_9PSEU</name>
<feature type="region of interest" description="Disordered" evidence="1">
    <location>
        <begin position="74"/>
        <end position="111"/>
    </location>
</feature>
<sequence length="111" mass="12097">MSTWAKAPDLADRPHQRDAVREGTVADRDAYLRDGLRPVQCERCATTVLAKKNSPQHTSVQWSAESTQQCAVFASRSPGEPAESCPDLRRSIAAAADEGRLDTSDRSWGGL</sequence>
<comment type="caution">
    <text evidence="2">The sequence shown here is derived from an EMBL/GenBank/DDBJ whole genome shotgun (WGS) entry which is preliminary data.</text>
</comment>
<keyword evidence="3" id="KW-1185">Reference proteome</keyword>
<organism evidence="2 3">
    <name type="scientific">Saccharopolyspora oryzae</name>
    <dbReference type="NCBI Taxonomy" id="2997343"/>
    <lineage>
        <taxon>Bacteria</taxon>
        <taxon>Bacillati</taxon>
        <taxon>Actinomycetota</taxon>
        <taxon>Actinomycetes</taxon>
        <taxon>Pseudonocardiales</taxon>
        <taxon>Pseudonocardiaceae</taxon>
        <taxon>Saccharopolyspora</taxon>
    </lineage>
</organism>
<dbReference type="EMBL" id="JAQGLA010000044">
    <property type="protein sequence ID" value="MDA3628417.1"/>
    <property type="molecule type" value="Genomic_DNA"/>
</dbReference>
<dbReference type="RefSeq" id="WP_270951263.1">
    <property type="nucleotide sequence ID" value="NZ_JAQGLA010000044.1"/>
</dbReference>